<dbReference type="InterPro" id="IPR000917">
    <property type="entry name" value="Sulfatase_N"/>
</dbReference>
<dbReference type="PANTHER" id="PTHR42693:SF53">
    <property type="entry name" value="ENDO-4-O-SULFATASE"/>
    <property type="match status" value="1"/>
</dbReference>
<dbReference type="Proteomes" id="UP000321353">
    <property type="component" value="Chromosome"/>
</dbReference>
<feature type="domain" description="Sulfatase N-terminal" evidence="6">
    <location>
        <begin position="38"/>
        <end position="401"/>
    </location>
</feature>
<dbReference type="InterPro" id="IPR024607">
    <property type="entry name" value="Sulfatase_CS"/>
</dbReference>
<dbReference type="InterPro" id="IPR017850">
    <property type="entry name" value="Alkaline_phosphatase_core_sf"/>
</dbReference>
<evidence type="ECO:0000313" key="8">
    <source>
        <dbReference type="Proteomes" id="UP000321353"/>
    </source>
</evidence>
<dbReference type="PROSITE" id="PS00149">
    <property type="entry name" value="SULFATASE_2"/>
    <property type="match status" value="1"/>
</dbReference>
<dbReference type="SUPFAM" id="SSF53649">
    <property type="entry name" value="Alkaline phosphatase-like"/>
    <property type="match status" value="1"/>
</dbReference>
<dbReference type="AlphaFoldDB" id="A0A5B9MBR8"/>
<dbReference type="KEGG" id="smam:Mal15_26970"/>
<evidence type="ECO:0000256" key="4">
    <source>
        <dbReference type="ARBA" id="ARBA00022837"/>
    </source>
</evidence>
<evidence type="ECO:0000256" key="3">
    <source>
        <dbReference type="ARBA" id="ARBA00022801"/>
    </source>
</evidence>
<dbReference type="FunFam" id="3.40.720.10:FF:000047">
    <property type="entry name" value="Arylsulfatase"/>
    <property type="match status" value="1"/>
</dbReference>
<dbReference type="EC" id="3.1.6.1" evidence="7"/>
<dbReference type="Pfam" id="PF00884">
    <property type="entry name" value="Sulfatase"/>
    <property type="match status" value="1"/>
</dbReference>
<accession>A0A5B9MBR8</accession>
<name>A0A5B9MBR8_9BACT</name>
<dbReference type="InterPro" id="IPR050738">
    <property type="entry name" value="Sulfatase"/>
</dbReference>
<evidence type="ECO:0000259" key="6">
    <source>
        <dbReference type="Pfam" id="PF00884"/>
    </source>
</evidence>
<feature type="region of interest" description="Disordered" evidence="5">
    <location>
        <begin position="504"/>
        <end position="527"/>
    </location>
</feature>
<reference evidence="7 8" key="1">
    <citation type="submission" date="2019-02" db="EMBL/GenBank/DDBJ databases">
        <title>Planctomycetal bacteria perform biofilm scaping via a novel small molecule.</title>
        <authorList>
            <person name="Jeske O."/>
            <person name="Boedeker C."/>
            <person name="Wiegand S."/>
            <person name="Breitling P."/>
            <person name="Kallscheuer N."/>
            <person name="Jogler M."/>
            <person name="Rohde M."/>
            <person name="Petersen J."/>
            <person name="Medema M.H."/>
            <person name="Surup F."/>
            <person name="Jogler C."/>
        </authorList>
    </citation>
    <scope>NUCLEOTIDE SEQUENCE [LARGE SCALE GENOMIC DNA]</scope>
    <source>
        <strain evidence="7 8">Mal15</strain>
    </source>
</reference>
<dbReference type="CDD" id="cd16025">
    <property type="entry name" value="PAS_like"/>
    <property type="match status" value="1"/>
</dbReference>
<protein>
    <submittedName>
        <fullName evidence="7">Arylsulfatase</fullName>
        <ecNumber evidence="7">3.1.6.1</ecNumber>
    </submittedName>
</protein>
<keyword evidence="4" id="KW-0106">Calcium</keyword>
<sequence length="527" mass="60058">MFKHSTLQRFTIGAILTLGLAIPFWDSLGAAEPAASRPNIVLIMADDLGFSDLGCYGSEIETPTLDGLAQNGLRFRQFYNTAKCHSSRICLLSGLYCQQAGNEAMDNAVTLAEVLNQAGYFTAMSGKWHLKKEPTDRGFQRYFGHLSGATNFFTGDQTFRINGEPFNDFGKDFYTTDADTDYAIKFVDEATASDKPFFLYVAYNAPHYPLHVKRKDFEKYRTRYRDGWDTIRKQRYARQIESGLIDPRFALSNRPDYIPAWEELSEADKLWEQERMAAFAGMVDCLDQNIGRLVNHLKSAGQFENTLFMFCSDNGACPFERTRGKELRPWDPDSYWCYDTGWAHVGNTPFRWYKQNQHEGGISSPLIVHWPAGLQTDPGSFTDQPGHLIDFMPTLIDVAGAQYPSEFEGRRITPVQGKSLLPILKGQERTPHPWMYFMFSKNRAIRQGDWKIVSANGGKWELYDISKDRSELNDLRGEYPEKAKELIALWHEVAEEVDHLPAKQRGKVTGKPPQPMNSYRADMKAAK</sequence>
<evidence type="ECO:0000256" key="5">
    <source>
        <dbReference type="SAM" id="MobiDB-lite"/>
    </source>
</evidence>
<dbReference type="Gene3D" id="3.30.1120.10">
    <property type="match status" value="1"/>
</dbReference>
<evidence type="ECO:0000313" key="7">
    <source>
        <dbReference type="EMBL" id="QEF98642.1"/>
    </source>
</evidence>
<organism evidence="7 8">
    <name type="scientific">Stieleria maiorica</name>
    <dbReference type="NCBI Taxonomy" id="2795974"/>
    <lineage>
        <taxon>Bacteria</taxon>
        <taxon>Pseudomonadati</taxon>
        <taxon>Planctomycetota</taxon>
        <taxon>Planctomycetia</taxon>
        <taxon>Pirellulales</taxon>
        <taxon>Pirellulaceae</taxon>
        <taxon>Stieleria</taxon>
    </lineage>
</organism>
<keyword evidence="3 7" id="KW-0378">Hydrolase</keyword>
<gene>
    <name evidence="7" type="primary">atsA_39</name>
    <name evidence="7" type="ORF">Mal15_26970</name>
</gene>
<dbReference type="GO" id="GO:0046872">
    <property type="term" value="F:metal ion binding"/>
    <property type="evidence" value="ECO:0007669"/>
    <property type="project" value="UniProtKB-KW"/>
</dbReference>
<evidence type="ECO:0000256" key="2">
    <source>
        <dbReference type="ARBA" id="ARBA00022723"/>
    </source>
</evidence>
<dbReference type="PANTHER" id="PTHR42693">
    <property type="entry name" value="ARYLSULFATASE FAMILY MEMBER"/>
    <property type="match status" value="1"/>
</dbReference>
<keyword evidence="2" id="KW-0479">Metal-binding</keyword>
<proteinExistence type="inferred from homology"/>
<keyword evidence="8" id="KW-1185">Reference proteome</keyword>
<dbReference type="Gene3D" id="3.40.720.10">
    <property type="entry name" value="Alkaline Phosphatase, subunit A"/>
    <property type="match status" value="1"/>
</dbReference>
<dbReference type="EMBL" id="CP036264">
    <property type="protein sequence ID" value="QEF98642.1"/>
    <property type="molecule type" value="Genomic_DNA"/>
</dbReference>
<comment type="similarity">
    <text evidence="1">Belongs to the sulfatase family.</text>
</comment>
<dbReference type="GO" id="GO:0004065">
    <property type="term" value="F:arylsulfatase activity"/>
    <property type="evidence" value="ECO:0007669"/>
    <property type="project" value="UniProtKB-EC"/>
</dbReference>
<evidence type="ECO:0000256" key="1">
    <source>
        <dbReference type="ARBA" id="ARBA00008779"/>
    </source>
</evidence>